<dbReference type="EMBL" id="JAUSVP010000003">
    <property type="protein sequence ID" value="MDQ0447037.1"/>
    <property type="molecule type" value="Genomic_DNA"/>
</dbReference>
<accession>A0ABU0HXG9</accession>
<keyword evidence="2" id="KW-1185">Reference proteome</keyword>
<evidence type="ECO:0000313" key="2">
    <source>
        <dbReference type="Proteomes" id="UP001231124"/>
    </source>
</evidence>
<dbReference type="Proteomes" id="UP001231124">
    <property type="component" value="Unassembled WGS sequence"/>
</dbReference>
<comment type="caution">
    <text evidence="1">The sequence shown here is derived from an EMBL/GenBank/DDBJ whole genome shotgun (WGS) entry which is preliminary data.</text>
</comment>
<name>A0ABU0HXG9_9HYPH</name>
<protein>
    <recommendedName>
        <fullName evidence="3">MarR family transcriptional regulator</fullName>
    </recommendedName>
</protein>
<proteinExistence type="predicted"/>
<reference evidence="1 2" key="1">
    <citation type="submission" date="2023-07" db="EMBL/GenBank/DDBJ databases">
        <title>Genomic Encyclopedia of Type Strains, Phase IV (KMG-IV): sequencing the most valuable type-strain genomes for metagenomic binning, comparative biology and taxonomic classification.</title>
        <authorList>
            <person name="Goeker M."/>
        </authorList>
    </citation>
    <scope>NUCLEOTIDE SEQUENCE [LARGE SCALE GENOMIC DNA]</scope>
    <source>
        <strain evidence="1 2">DSM 19013</strain>
    </source>
</reference>
<sequence>MAPDPDRSRDAPLDRALAILTFVAREQLNKLLELDAMIQPSRRQTVAGQV</sequence>
<gene>
    <name evidence="1" type="ORF">QO012_001528</name>
</gene>
<evidence type="ECO:0000313" key="1">
    <source>
        <dbReference type="EMBL" id="MDQ0447037.1"/>
    </source>
</evidence>
<evidence type="ECO:0008006" key="3">
    <source>
        <dbReference type="Google" id="ProtNLM"/>
    </source>
</evidence>
<organism evidence="1 2">
    <name type="scientific">Methylobacterium aerolatum</name>
    <dbReference type="NCBI Taxonomy" id="418708"/>
    <lineage>
        <taxon>Bacteria</taxon>
        <taxon>Pseudomonadati</taxon>
        <taxon>Pseudomonadota</taxon>
        <taxon>Alphaproteobacteria</taxon>
        <taxon>Hyphomicrobiales</taxon>
        <taxon>Methylobacteriaceae</taxon>
        <taxon>Methylobacterium</taxon>
    </lineage>
</organism>
<dbReference type="RefSeq" id="WP_238206775.1">
    <property type="nucleotide sequence ID" value="NZ_BPQE01000028.1"/>
</dbReference>